<keyword evidence="8" id="KW-0479">Metal-binding</keyword>
<dbReference type="NCBIfam" id="NF003300">
    <property type="entry name" value="PRK04296.1-5"/>
    <property type="match status" value="1"/>
</dbReference>
<dbReference type="OrthoDB" id="9781579at2"/>
<evidence type="ECO:0000256" key="5">
    <source>
        <dbReference type="ARBA" id="ARBA00022741"/>
    </source>
</evidence>
<keyword evidence="15" id="KW-1185">Reference proteome</keyword>
<dbReference type="EMBL" id="FPLJ01000076">
    <property type="protein sequence ID" value="SGY97357.1"/>
    <property type="molecule type" value="Genomic_DNA"/>
</dbReference>
<evidence type="ECO:0000313" key="15">
    <source>
        <dbReference type="Proteomes" id="UP000182660"/>
    </source>
</evidence>
<accession>A0A090IEM6</accession>
<comment type="similarity">
    <text evidence="1 8 12">Belongs to the thymidine kinase family.</text>
</comment>
<evidence type="ECO:0000313" key="16">
    <source>
        <dbReference type="Proteomes" id="UP000183794"/>
    </source>
</evidence>
<evidence type="ECO:0000256" key="8">
    <source>
        <dbReference type="HAMAP-Rule" id="MF_00124"/>
    </source>
</evidence>
<dbReference type="GO" id="GO:0071897">
    <property type="term" value="P:DNA biosynthetic process"/>
    <property type="evidence" value="ECO:0007669"/>
    <property type="project" value="UniProtKB-KW"/>
</dbReference>
<dbReference type="EC" id="2.7.1.21" evidence="2 8"/>
<dbReference type="PANTHER" id="PTHR11441">
    <property type="entry name" value="THYMIDINE KINASE"/>
    <property type="match status" value="1"/>
</dbReference>
<dbReference type="EMBL" id="FPLD01000102">
    <property type="protein sequence ID" value="SGZ10633.1"/>
    <property type="molecule type" value="Genomic_DNA"/>
</dbReference>
<evidence type="ECO:0000256" key="6">
    <source>
        <dbReference type="ARBA" id="ARBA00022777"/>
    </source>
</evidence>
<keyword evidence="3 8" id="KW-0237">DNA synthesis</keyword>
<evidence type="ECO:0000256" key="7">
    <source>
        <dbReference type="ARBA" id="ARBA00022840"/>
    </source>
</evidence>
<feature type="binding site" evidence="10">
    <location>
        <begin position="170"/>
        <end position="173"/>
    </location>
    <ligand>
        <name>substrate</name>
    </ligand>
</feature>
<evidence type="ECO:0000256" key="2">
    <source>
        <dbReference type="ARBA" id="ARBA00012118"/>
    </source>
</evidence>
<dbReference type="GO" id="GO:0004797">
    <property type="term" value="F:thymidine kinase activity"/>
    <property type="evidence" value="ECO:0007669"/>
    <property type="project" value="UniProtKB-UniRule"/>
</dbReference>
<evidence type="ECO:0000256" key="11">
    <source>
        <dbReference type="RuleBase" id="RU000544"/>
    </source>
</evidence>
<feature type="binding site" evidence="8">
    <location>
        <begin position="87"/>
        <end position="90"/>
    </location>
    <ligand>
        <name>ATP</name>
        <dbReference type="ChEBI" id="CHEBI:30616"/>
    </ligand>
</feature>
<evidence type="ECO:0000313" key="13">
    <source>
        <dbReference type="EMBL" id="SGY97357.1"/>
    </source>
</evidence>
<keyword evidence="6 8" id="KW-0418">Kinase</keyword>
<evidence type="ECO:0000313" key="14">
    <source>
        <dbReference type="EMBL" id="SGZ10633.1"/>
    </source>
</evidence>
<dbReference type="Gene3D" id="3.30.60.20">
    <property type="match status" value="1"/>
</dbReference>
<feature type="binding site" evidence="8">
    <location>
        <position position="147"/>
    </location>
    <ligand>
        <name>Zn(2+)</name>
        <dbReference type="ChEBI" id="CHEBI:29105"/>
    </ligand>
</feature>
<evidence type="ECO:0000256" key="3">
    <source>
        <dbReference type="ARBA" id="ARBA00022634"/>
    </source>
</evidence>
<dbReference type="GO" id="GO:0005524">
    <property type="term" value="F:ATP binding"/>
    <property type="evidence" value="ECO:0007669"/>
    <property type="project" value="UniProtKB-UniRule"/>
</dbReference>
<dbReference type="GeneID" id="61297219"/>
<dbReference type="PIRSF" id="PIRSF035805">
    <property type="entry name" value="TK_cell"/>
    <property type="match status" value="1"/>
</dbReference>
<comment type="catalytic activity">
    <reaction evidence="8 11">
        <text>thymidine + ATP = dTMP + ADP + H(+)</text>
        <dbReference type="Rhea" id="RHEA:19129"/>
        <dbReference type="ChEBI" id="CHEBI:15378"/>
        <dbReference type="ChEBI" id="CHEBI:17748"/>
        <dbReference type="ChEBI" id="CHEBI:30616"/>
        <dbReference type="ChEBI" id="CHEBI:63528"/>
        <dbReference type="ChEBI" id="CHEBI:456216"/>
        <dbReference type="EC" id="2.7.1.21"/>
    </reaction>
</comment>
<evidence type="ECO:0000256" key="12">
    <source>
        <dbReference type="RuleBase" id="RU004165"/>
    </source>
</evidence>
<evidence type="ECO:0000256" key="10">
    <source>
        <dbReference type="PIRSR" id="PIRSR035805-2"/>
    </source>
</evidence>
<evidence type="ECO:0000256" key="1">
    <source>
        <dbReference type="ARBA" id="ARBA00007587"/>
    </source>
</evidence>
<keyword evidence="4 8" id="KW-0808">Transferase</keyword>
<reference evidence="14 16" key="1">
    <citation type="submission" date="2016-11" db="EMBL/GenBank/DDBJ databases">
        <authorList>
            <person name="Jaros S."/>
            <person name="Januszkiewicz K."/>
            <person name="Wedrychowicz H."/>
        </authorList>
    </citation>
    <scope>NUCLEOTIDE SEQUENCE [LARGE SCALE GENOMIC DNA]</scope>
    <source>
        <strain evidence="14">NVI 5450</strain>
    </source>
</reference>
<dbReference type="InterPro" id="IPR027417">
    <property type="entry name" value="P-loop_NTPase"/>
</dbReference>
<dbReference type="SUPFAM" id="SSF57716">
    <property type="entry name" value="Glucocorticoid receptor-like (DNA-binding domain)"/>
    <property type="match status" value="1"/>
</dbReference>
<reference evidence="13 15" key="2">
    <citation type="submission" date="2016-11" db="EMBL/GenBank/DDBJ databases">
        <authorList>
            <person name="Klemetsen T."/>
        </authorList>
    </citation>
    <scope>NUCLEOTIDE SEQUENCE [LARGE SCALE GENOMIC DNA]</scope>
    <source>
        <strain evidence="13">MT 2528</strain>
    </source>
</reference>
<dbReference type="AlphaFoldDB" id="A0A090IEM6"/>
<dbReference type="PROSITE" id="PS00603">
    <property type="entry name" value="TK_CELLULAR_TYPE"/>
    <property type="match status" value="1"/>
</dbReference>
<comment type="subunit">
    <text evidence="8">Homotetramer.</text>
</comment>
<dbReference type="PATRIC" id="fig|80854.5.peg.2727"/>
<dbReference type="PANTHER" id="PTHR11441:SF0">
    <property type="entry name" value="THYMIDINE KINASE, CYTOSOLIC"/>
    <property type="match status" value="1"/>
</dbReference>
<dbReference type="InterPro" id="IPR020633">
    <property type="entry name" value="Thymidine_kinase_CS"/>
</dbReference>
<keyword evidence="7 8" id="KW-0067">ATP-binding</keyword>
<name>A0A090IEM6_9GAMM</name>
<keyword evidence="8" id="KW-0862">Zinc</keyword>
<evidence type="ECO:0000256" key="9">
    <source>
        <dbReference type="PIRSR" id="PIRSR035805-1"/>
    </source>
</evidence>
<dbReference type="SUPFAM" id="SSF52540">
    <property type="entry name" value="P-loop containing nucleoside triphosphate hydrolases"/>
    <property type="match status" value="1"/>
</dbReference>
<feature type="binding site" evidence="8">
    <location>
        <position position="145"/>
    </location>
    <ligand>
        <name>Zn(2+)</name>
        <dbReference type="ChEBI" id="CHEBI:29105"/>
    </ligand>
</feature>
<feature type="binding site" evidence="8">
    <location>
        <position position="182"/>
    </location>
    <ligand>
        <name>Zn(2+)</name>
        <dbReference type="ChEBI" id="CHEBI:29105"/>
    </ligand>
</feature>
<protein>
    <recommendedName>
        <fullName evidence="2 8">Thymidine kinase</fullName>
        <ecNumber evidence="2 8">2.7.1.21</ecNumber>
    </recommendedName>
</protein>
<dbReference type="Gene3D" id="3.40.50.300">
    <property type="entry name" value="P-loop containing nucleotide triphosphate hydrolases"/>
    <property type="match status" value="1"/>
</dbReference>
<feature type="active site" description="Proton acceptor" evidence="8 9">
    <location>
        <position position="88"/>
    </location>
</feature>
<dbReference type="InterPro" id="IPR001267">
    <property type="entry name" value="Thymidine_kinase"/>
</dbReference>
<dbReference type="KEGG" id="mvs:MVIS_2563"/>
<proteinExistence type="inferred from homology"/>
<dbReference type="Pfam" id="PF00265">
    <property type="entry name" value="TK"/>
    <property type="match status" value="1"/>
</dbReference>
<evidence type="ECO:0000256" key="4">
    <source>
        <dbReference type="ARBA" id="ARBA00022679"/>
    </source>
</evidence>
<feature type="binding site" evidence="10">
    <location>
        <position position="178"/>
    </location>
    <ligand>
        <name>substrate</name>
    </ligand>
</feature>
<keyword evidence="5 8" id="KW-0547">Nucleotide-binding</keyword>
<feature type="binding site" evidence="8">
    <location>
        <position position="185"/>
    </location>
    <ligand>
        <name>Zn(2+)</name>
        <dbReference type="ChEBI" id="CHEBI:29105"/>
    </ligand>
</feature>
<organism evidence="14 16">
    <name type="scientific">Moritella viscosa</name>
    <dbReference type="NCBI Taxonomy" id="80854"/>
    <lineage>
        <taxon>Bacteria</taxon>
        <taxon>Pseudomonadati</taxon>
        <taxon>Pseudomonadota</taxon>
        <taxon>Gammaproteobacteria</taxon>
        <taxon>Alteromonadales</taxon>
        <taxon>Moritellaceae</taxon>
        <taxon>Moritella</taxon>
    </lineage>
</organism>
<dbReference type="GO" id="GO:0046104">
    <property type="term" value="P:thymidine metabolic process"/>
    <property type="evidence" value="ECO:0007669"/>
    <property type="project" value="TreeGrafter"/>
</dbReference>
<comment type="subcellular location">
    <subcellularLocation>
        <location evidence="8">Cytoplasm</location>
    </subcellularLocation>
</comment>
<dbReference type="Proteomes" id="UP000183794">
    <property type="component" value="Unassembled WGS sequence"/>
</dbReference>
<dbReference type="Proteomes" id="UP000182660">
    <property type="component" value="Unassembled WGS sequence"/>
</dbReference>
<dbReference type="GO" id="GO:0008270">
    <property type="term" value="F:zinc ion binding"/>
    <property type="evidence" value="ECO:0007669"/>
    <property type="project" value="UniProtKB-UniRule"/>
</dbReference>
<sequence length="193" mass="21872">MASLHFKFAAMNSGKSTQLIQAHFNYIERGMYPLAMTPECDSRYGKGVIGARVGLKLEVDVFEKETNLFTTISTRLENQKIDVFIIDEGQFLSREQVYQLANVVDQLNIPVIVYGLKTDFKLEMFEGSYHLMCLADKVEELKTVCWCGNKAHMNARVSDSGVVLREGEQVEIGGNERYVSLCRKHFMNGNASR</sequence>
<feature type="binding site" evidence="8">
    <location>
        <begin position="9"/>
        <end position="16"/>
    </location>
    <ligand>
        <name>ATP</name>
        <dbReference type="ChEBI" id="CHEBI:30616"/>
    </ligand>
</feature>
<gene>
    <name evidence="8" type="primary">tdk</name>
    <name evidence="13" type="ORF">MT2528_3391</name>
    <name evidence="14" type="ORF">NVI5450_3587</name>
</gene>
<dbReference type="RefSeq" id="WP_045110719.1">
    <property type="nucleotide sequence ID" value="NZ_CAWQZC010000040.1"/>
</dbReference>
<dbReference type="STRING" id="80854.MVIS_2563"/>
<dbReference type="HAMAP" id="MF_00124">
    <property type="entry name" value="Thymidine_kinase"/>
    <property type="match status" value="1"/>
</dbReference>
<dbReference type="GO" id="GO:0005829">
    <property type="term" value="C:cytosol"/>
    <property type="evidence" value="ECO:0007669"/>
    <property type="project" value="TreeGrafter"/>
</dbReference>
<dbReference type="HOGENOM" id="CLU_064400_2_1_6"/>
<keyword evidence="8" id="KW-0963">Cytoplasm</keyword>